<feature type="signal peptide" evidence="2">
    <location>
        <begin position="1"/>
        <end position="20"/>
    </location>
</feature>
<evidence type="ECO:0000313" key="5">
    <source>
        <dbReference type="Proteomes" id="UP000731465"/>
    </source>
</evidence>
<dbReference type="GO" id="GO:0008233">
    <property type="term" value="F:peptidase activity"/>
    <property type="evidence" value="ECO:0007669"/>
    <property type="project" value="UniProtKB-KW"/>
</dbReference>
<evidence type="ECO:0000256" key="2">
    <source>
        <dbReference type="SAM" id="SignalP"/>
    </source>
</evidence>
<dbReference type="Pfam" id="PF05618">
    <property type="entry name" value="Zn_protease"/>
    <property type="match status" value="1"/>
</dbReference>
<reference evidence="4 5" key="1">
    <citation type="submission" date="2021-03" db="EMBL/GenBank/DDBJ databases">
        <title>Succinivibrio sp. nov. isolated from feces of cow.</title>
        <authorList>
            <person name="Choi J.-Y."/>
        </authorList>
    </citation>
    <scope>NUCLEOTIDE SEQUENCE [LARGE SCALE GENOMIC DNA]</scope>
    <source>
        <strain evidence="4 5">AGMB01872</strain>
    </source>
</reference>
<gene>
    <name evidence="4" type="ORF">J5V48_06650</name>
</gene>
<keyword evidence="2" id="KW-0732">Signal</keyword>
<sequence>MNTRKTIIKTLLFTCALAFADTTLCAEKQDINDKLITLSGTIDSINGELSDQRATIGAIKSQVEHSNNQLKRQMLEELKTLQRQNQYLYDTLLAQKERNGESMKIKPLRNYDLQTPDGKMILGEDEYVYVKEADSTIVARIDTGASQSSISASDIVEFERNSKKWLRFKIIHNDRTIEVEAPYVKQTKLRQSSIDGYSYRPVVKLNIKIGDFSTTAEFNLIDRTKMQYALLIGRNLLTDIAVVDVSRRYVQGRSDKTGLLIVCTDDYIEAVKNGINLNAEYDILQKLNKGGQIANKATDGAESLGTNAQVALPSVNNQIEQKEGKKPALKLDKKQQKKKAAEKALQEEEENEASSLKANPFLNKKNNKK</sequence>
<protein>
    <submittedName>
        <fullName evidence="4">ATP-dependent zinc protease</fullName>
    </submittedName>
</protein>
<dbReference type="InterPro" id="IPR008503">
    <property type="entry name" value="Asp_endopeptidase"/>
</dbReference>
<comment type="caution">
    <text evidence="4">The sequence shown here is derived from an EMBL/GenBank/DDBJ whole genome shotgun (WGS) entry which is preliminary data.</text>
</comment>
<feature type="chain" id="PRO_5046898610" evidence="2">
    <location>
        <begin position="21"/>
        <end position="369"/>
    </location>
</feature>
<dbReference type="Proteomes" id="UP000731465">
    <property type="component" value="Unassembled WGS sequence"/>
</dbReference>
<proteinExistence type="predicted"/>
<evidence type="ECO:0000313" key="4">
    <source>
        <dbReference type="EMBL" id="MBW7570568.1"/>
    </source>
</evidence>
<organism evidence="4 5">
    <name type="scientific">Succinivibrio faecicola</name>
    <dbReference type="NCBI Taxonomy" id="2820300"/>
    <lineage>
        <taxon>Bacteria</taxon>
        <taxon>Pseudomonadati</taxon>
        <taxon>Pseudomonadota</taxon>
        <taxon>Gammaproteobacteria</taxon>
        <taxon>Aeromonadales</taxon>
        <taxon>Succinivibrionaceae</taxon>
        <taxon>Succinivibrio</taxon>
    </lineage>
</organism>
<evidence type="ECO:0000259" key="3">
    <source>
        <dbReference type="Pfam" id="PF05618"/>
    </source>
</evidence>
<dbReference type="PANTHER" id="PTHR38037:SF2">
    <property type="entry name" value="ATP-DEPENDENT ZINC PROTEASE DOMAIN-CONTAINING PROTEIN-RELATED"/>
    <property type="match status" value="1"/>
</dbReference>
<keyword evidence="4" id="KW-0645">Protease</keyword>
<feature type="compositionally biased region" description="Basic and acidic residues" evidence="1">
    <location>
        <begin position="320"/>
        <end position="346"/>
    </location>
</feature>
<dbReference type="PANTHER" id="PTHR38037">
    <property type="entry name" value="ZN_PROTEASE DOMAIN-CONTAINING PROTEIN"/>
    <property type="match status" value="1"/>
</dbReference>
<evidence type="ECO:0000256" key="1">
    <source>
        <dbReference type="SAM" id="MobiDB-lite"/>
    </source>
</evidence>
<dbReference type="RefSeq" id="WP_219937793.1">
    <property type="nucleotide sequence ID" value="NZ_JAGFNY010000022.1"/>
</dbReference>
<keyword evidence="5" id="KW-1185">Reference proteome</keyword>
<keyword evidence="4" id="KW-0378">Hydrolase</keyword>
<dbReference type="EMBL" id="JAGFNY010000022">
    <property type="protein sequence ID" value="MBW7570568.1"/>
    <property type="molecule type" value="Genomic_DNA"/>
</dbReference>
<feature type="region of interest" description="Disordered" evidence="1">
    <location>
        <begin position="319"/>
        <end position="369"/>
    </location>
</feature>
<dbReference type="Gene3D" id="2.40.70.10">
    <property type="entry name" value="Acid Proteases"/>
    <property type="match status" value="1"/>
</dbReference>
<name>A0ABS7DGZ2_9GAMM</name>
<dbReference type="InterPro" id="IPR021109">
    <property type="entry name" value="Peptidase_aspartic_dom_sf"/>
</dbReference>
<dbReference type="SUPFAM" id="SSF50630">
    <property type="entry name" value="Acid proteases"/>
    <property type="match status" value="1"/>
</dbReference>
<feature type="domain" description="Retropepsin-like aspartic endopeptidase" evidence="3">
    <location>
        <begin position="121"/>
        <end position="253"/>
    </location>
</feature>
<dbReference type="GO" id="GO:0006508">
    <property type="term" value="P:proteolysis"/>
    <property type="evidence" value="ECO:0007669"/>
    <property type="project" value="UniProtKB-KW"/>
</dbReference>
<accession>A0ABS7DGZ2</accession>